<dbReference type="EC" id="2.7.13.3" evidence="3"/>
<evidence type="ECO:0000256" key="4">
    <source>
        <dbReference type="ARBA" id="ARBA00022553"/>
    </source>
</evidence>
<name>A0A518B1J7_9BACT</name>
<keyword evidence="7 18" id="KW-0418">Kinase</keyword>
<dbReference type="FunFam" id="1.10.287.130:FF:000038">
    <property type="entry name" value="Sensory transduction histidine kinase"/>
    <property type="match status" value="1"/>
</dbReference>
<reference evidence="18 19" key="1">
    <citation type="submission" date="2019-02" db="EMBL/GenBank/DDBJ databases">
        <title>Deep-cultivation of Planctomycetes and their phenomic and genomic characterization uncovers novel biology.</title>
        <authorList>
            <person name="Wiegand S."/>
            <person name="Jogler M."/>
            <person name="Boedeker C."/>
            <person name="Pinto D."/>
            <person name="Vollmers J."/>
            <person name="Rivas-Marin E."/>
            <person name="Kohn T."/>
            <person name="Peeters S.H."/>
            <person name="Heuer A."/>
            <person name="Rast P."/>
            <person name="Oberbeckmann S."/>
            <person name="Bunk B."/>
            <person name="Jeske O."/>
            <person name="Meyerdierks A."/>
            <person name="Storesund J.E."/>
            <person name="Kallscheuer N."/>
            <person name="Luecker S."/>
            <person name="Lage O.M."/>
            <person name="Pohl T."/>
            <person name="Merkel B.J."/>
            <person name="Hornburger P."/>
            <person name="Mueller R.-W."/>
            <person name="Bruemmer F."/>
            <person name="Labrenz M."/>
            <person name="Spormann A.M."/>
            <person name="Op den Camp H."/>
            <person name="Overmann J."/>
            <person name="Amann R."/>
            <person name="Jetten M.S.M."/>
            <person name="Mascher T."/>
            <person name="Medema M.H."/>
            <person name="Devos D.P."/>
            <person name="Kaster A.-K."/>
            <person name="Ovreas L."/>
            <person name="Rohde M."/>
            <person name="Galperin M.Y."/>
            <person name="Jogler C."/>
        </authorList>
    </citation>
    <scope>NUCLEOTIDE SEQUENCE [LARGE SCALE GENOMIC DNA]</scope>
    <source>
        <strain evidence="18 19">Pan216</strain>
    </source>
</reference>
<feature type="domain" description="PAS" evidence="16">
    <location>
        <begin position="408"/>
        <end position="480"/>
    </location>
</feature>
<dbReference type="SMART" id="SM00091">
    <property type="entry name" value="PAS"/>
    <property type="match status" value="1"/>
</dbReference>
<dbReference type="SUPFAM" id="SSF52172">
    <property type="entry name" value="CheY-like"/>
    <property type="match status" value="1"/>
</dbReference>
<dbReference type="PROSITE" id="PS50112">
    <property type="entry name" value="PAS"/>
    <property type="match status" value="1"/>
</dbReference>
<dbReference type="InterPro" id="IPR000700">
    <property type="entry name" value="PAS-assoc_C"/>
</dbReference>
<dbReference type="Pfam" id="PF12974">
    <property type="entry name" value="Phosphonate-bd"/>
    <property type="match status" value="1"/>
</dbReference>
<evidence type="ECO:0000259" key="17">
    <source>
        <dbReference type="PROSITE" id="PS50113"/>
    </source>
</evidence>
<evidence type="ECO:0000256" key="8">
    <source>
        <dbReference type="ARBA" id="ARBA00022840"/>
    </source>
</evidence>
<dbReference type="Gene3D" id="3.40.190.10">
    <property type="entry name" value="Periplasmic binding protein-like II"/>
    <property type="match status" value="2"/>
</dbReference>
<dbReference type="InterPro" id="IPR003661">
    <property type="entry name" value="HisK_dim/P_dom"/>
</dbReference>
<evidence type="ECO:0000259" key="14">
    <source>
        <dbReference type="PROSITE" id="PS50109"/>
    </source>
</evidence>
<dbReference type="PROSITE" id="PS50113">
    <property type="entry name" value="PAC"/>
    <property type="match status" value="1"/>
</dbReference>
<dbReference type="InterPro" id="IPR013655">
    <property type="entry name" value="PAS_fold_3"/>
</dbReference>
<dbReference type="SUPFAM" id="SSF55874">
    <property type="entry name" value="ATPase domain of HSP90 chaperone/DNA topoisomerase II/histidine kinase"/>
    <property type="match status" value="1"/>
</dbReference>
<dbReference type="CDD" id="cd00082">
    <property type="entry name" value="HisKA"/>
    <property type="match status" value="1"/>
</dbReference>
<keyword evidence="8" id="KW-0067">ATP-binding</keyword>
<evidence type="ECO:0000256" key="1">
    <source>
        <dbReference type="ARBA" id="ARBA00000085"/>
    </source>
</evidence>
<dbReference type="InterPro" id="IPR004358">
    <property type="entry name" value="Sig_transdc_His_kin-like_C"/>
</dbReference>
<protein>
    <recommendedName>
        <fullName evidence="3">histidine kinase</fullName>
        <ecNumber evidence="3">2.7.13.3</ecNumber>
    </recommendedName>
</protein>
<feature type="domain" description="Response regulatory" evidence="15">
    <location>
        <begin position="805"/>
        <end position="924"/>
    </location>
</feature>
<dbReference type="SMART" id="SM00448">
    <property type="entry name" value="REC"/>
    <property type="match status" value="1"/>
</dbReference>
<evidence type="ECO:0000313" key="18">
    <source>
        <dbReference type="EMBL" id="QDU60855.1"/>
    </source>
</evidence>
<feature type="domain" description="PAC" evidence="17">
    <location>
        <begin position="484"/>
        <end position="537"/>
    </location>
</feature>
<keyword evidence="4 12" id="KW-0597">Phosphoprotein</keyword>
<dbReference type="PANTHER" id="PTHR43047">
    <property type="entry name" value="TWO-COMPONENT HISTIDINE PROTEIN KINASE"/>
    <property type="match status" value="1"/>
</dbReference>
<dbReference type="Gene3D" id="3.30.450.20">
    <property type="entry name" value="PAS domain"/>
    <property type="match status" value="1"/>
</dbReference>
<dbReference type="SMART" id="SM00388">
    <property type="entry name" value="HisKA"/>
    <property type="match status" value="1"/>
</dbReference>
<dbReference type="GO" id="GO:0005524">
    <property type="term" value="F:ATP binding"/>
    <property type="evidence" value="ECO:0007669"/>
    <property type="project" value="UniProtKB-KW"/>
</dbReference>
<dbReference type="CDD" id="cd17546">
    <property type="entry name" value="REC_hyHK_CKI1_RcsC-like"/>
    <property type="match status" value="1"/>
</dbReference>
<evidence type="ECO:0000256" key="10">
    <source>
        <dbReference type="ARBA" id="ARBA00023136"/>
    </source>
</evidence>
<evidence type="ECO:0000259" key="15">
    <source>
        <dbReference type="PROSITE" id="PS50110"/>
    </source>
</evidence>
<dbReference type="Pfam" id="PF02518">
    <property type="entry name" value="HATPase_c"/>
    <property type="match status" value="1"/>
</dbReference>
<accession>A0A518B1J7</accession>
<dbReference type="SUPFAM" id="SSF55785">
    <property type="entry name" value="PYP-like sensor domain (PAS domain)"/>
    <property type="match status" value="1"/>
</dbReference>
<evidence type="ECO:0000313" key="19">
    <source>
        <dbReference type="Proteomes" id="UP000317093"/>
    </source>
</evidence>
<evidence type="ECO:0000256" key="13">
    <source>
        <dbReference type="SAM" id="Phobius"/>
    </source>
</evidence>
<evidence type="ECO:0000256" key="7">
    <source>
        <dbReference type="ARBA" id="ARBA00022777"/>
    </source>
</evidence>
<evidence type="ECO:0000256" key="9">
    <source>
        <dbReference type="ARBA" id="ARBA00023012"/>
    </source>
</evidence>
<dbReference type="InterPro" id="IPR001789">
    <property type="entry name" value="Sig_transdc_resp-reg_receiver"/>
</dbReference>
<dbReference type="InterPro" id="IPR036890">
    <property type="entry name" value="HATPase_C_sf"/>
</dbReference>
<dbReference type="Gene3D" id="1.10.287.130">
    <property type="match status" value="1"/>
</dbReference>
<evidence type="ECO:0000256" key="5">
    <source>
        <dbReference type="ARBA" id="ARBA00022679"/>
    </source>
</evidence>
<dbReference type="GO" id="GO:0000155">
    <property type="term" value="F:phosphorelay sensor kinase activity"/>
    <property type="evidence" value="ECO:0007669"/>
    <property type="project" value="InterPro"/>
</dbReference>
<dbReference type="AlphaFoldDB" id="A0A518B1J7"/>
<dbReference type="KEGG" id="knv:Pan216_17080"/>
<sequence length="932" mass="103263">MDSDHSAARHAARSTLVVALTFLACTSSRADEDQERQPAPPPVKIGIATSSPRSIQSDDEWEFLANDLQKAIPDRQFLSVMLTENEAIRQGAEGQLDFALLGPSAVVRAEKRLGTRPIATMVRVFGPYKTPWVGATIVVRRDNERIKSLADLKGATFATSGKTFVELQVPLREIREQGVEPRGDFESFRVEQGAAIRAIESVLRGELDAAAVRAEIFRRFQRRAPGSANQLRILGERNFPDYPFNVSTRLYPGLSLVAMPRTPPELVAAVEKALLETPPPGDLKSSVAAGWIEPLDHAEVDRLLLGWQDDVATREGVDLSTTTTLPRRKTSIDTSTTTQQRPIERTVGGENIFASPWTFYVSAPLFLIGLTIFMYFMLRTNRRLRSLQTTLELELTQRNAAAAALRRSEHRLQMALDAAKLGTWTWNIETNEVTFDDRWYQMIGYDPVAMPASYEMWRRLVHPEDIERVEGILAKSINGQFSTYRTEMRLKSGEGAWKWILTSGETVEWSRSGRASLMAGVHVDIDETKRASTALAVAKESAETANRAKSEFLANMSHEIRTPMTSILGFAELLLDRSTSEEERDEAILTIMRNGRHLMAILNDILDISKIEAGQLLLENVRFSPIAIVDDVASSMRVKALEKGLEFEVVQEPPIPEEIEGDPTRLRQILLNLIGNAIKFTERGKVRVTMRLFPGDPEKLEITVSDTGVGMNQETVDQLFEPFRQADASTTRRFGGTGLGLSIARHLAKRLGGTINVTSEPGKGSTFSLVIRTGMGTMSLGASQTDATPAADERPATDATLKDSRILLVEDGEDNQRLIRSLLARRGCEVTIAANGKVAYELALAAEHEGKPFHVVLMDMQMPVMDGYEATRKLRAKGFGRPIIALTADAMAGARERCIRVGCADYASKPIDKVRLLELVRASITRREMAEP</sequence>
<dbReference type="CDD" id="cd00130">
    <property type="entry name" value="PAS"/>
    <property type="match status" value="1"/>
</dbReference>
<dbReference type="Proteomes" id="UP000317093">
    <property type="component" value="Chromosome"/>
</dbReference>
<dbReference type="PROSITE" id="PS50110">
    <property type="entry name" value="RESPONSE_REGULATORY"/>
    <property type="match status" value="1"/>
</dbReference>
<dbReference type="Pfam" id="PF00512">
    <property type="entry name" value="HisKA"/>
    <property type="match status" value="1"/>
</dbReference>
<dbReference type="GO" id="GO:0005886">
    <property type="term" value="C:plasma membrane"/>
    <property type="evidence" value="ECO:0007669"/>
    <property type="project" value="TreeGrafter"/>
</dbReference>
<dbReference type="Gene3D" id="3.30.565.10">
    <property type="entry name" value="Histidine kinase-like ATPase, C-terminal domain"/>
    <property type="match status" value="1"/>
</dbReference>
<keyword evidence="11" id="KW-0131">Cell cycle</keyword>
<feature type="domain" description="Histidine kinase" evidence="14">
    <location>
        <begin position="555"/>
        <end position="775"/>
    </location>
</feature>
<dbReference type="InterPro" id="IPR000014">
    <property type="entry name" value="PAS"/>
</dbReference>
<dbReference type="Pfam" id="PF08447">
    <property type="entry name" value="PAS_3"/>
    <property type="match status" value="1"/>
</dbReference>
<dbReference type="InterPro" id="IPR035965">
    <property type="entry name" value="PAS-like_dom_sf"/>
</dbReference>
<dbReference type="EMBL" id="CP036279">
    <property type="protein sequence ID" value="QDU60855.1"/>
    <property type="molecule type" value="Genomic_DNA"/>
</dbReference>
<keyword evidence="5 18" id="KW-0808">Transferase</keyword>
<keyword evidence="10 13" id="KW-0472">Membrane</keyword>
<dbReference type="CDD" id="cd16922">
    <property type="entry name" value="HATPase_EvgS-ArcB-TorS-like"/>
    <property type="match status" value="1"/>
</dbReference>
<dbReference type="SUPFAM" id="SSF53850">
    <property type="entry name" value="Periplasmic binding protein-like II"/>
    <property type="match status" value="1"/>
</dbReference>
<gene>
    <name evidence="18" type="primary">luxQ_2</name>
    <name evidence="18" type="ORF">Pan216_17080</name>
</gene>
<keyword evidence="6" id="KW-0547">Nucleotide-binding</keyword>
<proteinExistence type="predicted"/>
<feature type="modified residue" description="4-aspartylphosphate" evidence="12">
    <location>
        <position position="859"/>
    </location>
</feature>
<keyword evidence="13" id="KW-0812">Transmembrane</keyword>
<dbReference type="InterPro" id="IPR003594">
    <property type="entry name" value="HATPase_dom"/>
</dbReference>
<dbReference type="GO" id="GO:0009927">
    <property type="term" value="F:histidine phosphotransfer kinase activity"/>
    <property type="evidence" value="ECO:0007669"/>
    <property type="project" value="TreeGrafter"/>
</dbReference>
<dbReference type="NCBIfam" id="TIGR00229">
    <property type="entry name" value="sensory_box"/>
    <property type="match status" value="1"/>
</dbReference>
<dbReference type="SUPFAM" id="SSF47384">
    <property type="entry name" value="Homodimeric domain of signal transducing histidine kinase"/>
    <property type="match status" value="1"/>
</dbReference>
<evidence type="ECO:0000259" key="16">
    <source>
        <dbReference type="PROSITE" id="PS50112"/>
    </source>
</evidence>
<feature type="transmembrane region" description="Helical" evidence="13">
    <location>
        <begin position="357"/>
        <end position="378"/>
    </location>
</feature>
<evidence type="ECO:0000256" key="6">
    <source>
        <dbReference type="ARBA" id="ARBA00022741"/>
    </source>
</evidence>
<dbReference type="FunFam" id="3.30.565.10:FF:000010">
    <property type="entry name" value="Sensor histidine kinase RcsC"/>
    <property type="match status" value="1"/>
</dbReference>
<evidence type="ECO:0000256" key="12">
    <source>
        <dbReference type="PROSITE-ProRule" id="PRU00169"/>
    </source>
</evidence>
<dbReference type="Gene3D" id="3.40.50.2300">
    <property type="match status" value="1"/>
</dbReference>
<dbReference type="Pfam" id="PF00072">
    <property type="entry name" value="Response_reg"/>
    <property type="match status" value="1"/>
</dbReference>
<dbReference type="InterPro" id="IPR036097">
    <property type="entry name" value="HisK_dim/P_sf"/>
</dbReference>
<comment type="subcellular location">
    <subcellularLocation>
        <location evidence="2">Membrane</location>
    </subcellularLocation>
</comment>
<keyword evidence="13" id="KW-1133">Transmembrane helix</keyword>
<dbReference type="PROSITE" id="PS50109">
    <property type="entry name" value="HIS_KIN"/>
    <property type="match status" value="1"/>
</dbReference>
<evidence type="ECO:0000256" key="2">
    <source>
        <dbReference type="ARBA" id="ARBA00004370"/>
    </source>
</evidence>
<evidence type="ECO:0000256" key="3">
    <source>
        <dbReference type="ARBA" id="ARBA00012438"/>
    </source>
</evidence>
<dbReference type="InterPro" id="IPR005467">
    <property type="entry name" value="His_kinase_dom"/>
</dbReference>
<evidence type="ECO:0000256" key="11">
    <source>
        <dbReference type="ARBA" id="ARBA00023306"/>
    </source>
</evidence>
<comment type="catalytic activity">
    <reaction evidence="1">
        <text>ATP + protein L-histidine = ADP + protein N-phospho-L-histidine.</text>
        <dbReference type="EC" id="2.7.13.3"/>
    </reaction>
</comment>
<dbReference type="PANTHER" id="PTHR43047:SF72">
    <property type="entry name" value="OSMOSENSING HISTIDINE PROTEIN KINASE SLN1"/>
    <property type="match status" value="1"/>
</dbReference>
<dbReference type="RefSeq" id="WP_419193400.1">
    <property type="nucleotide sequence ID" value="NZ_CP036279.1"/>
</dbReference>
<organism evidence="18 19">
    <name type="scientific">Kolteria novifilia</name>
    <dbReference type="NCBI Taxonomy" id="2527975"/>
    <lineage>
        <taxon>Bacteria</taxon>
        <taxon>Pseudomonadati</taxon>
        <taxon>Planctomycetota</taxon>
        <taxon>Planctomycetia</taxon>
        <taxon>Kolteriales</taxon>
        <taxon>Kolteriaceae</taxon>
        <taxon>Kolteria</taxon>
    </lineage>
</organism>
<keyword evidence="19" id="KW-1185">Reference proteome</keyword>
<dbReference type="SMART" id="SM00387">
    <property type="entry name" value="HATPase_c"/>
    <property type="match status" value="1"/>
</dbReference>
<dbReference type="InterPro" id="IPR011006">
    <property type="entry name" value="CheY-like_superfamily"/>
</dbReference>
<keyword evidence="9" id="KW-0902">Two-component regulatory system</keyword>
<dbReference type="PRINTS" id="PR00344">
    <property type="entry name" value="BCTRLSENSOR"/>
</dbReference>